<reference evidence="2" key="1">
    <citation type="submission" date="2022-11" db="EMBL/GenBank/DDBJ databases">
        <authorList>
            <person name="Hyden B.L."/>
            <person name="Feng K."/>
            <person name="Yates T."/>
            <person name="Jawdy S."/>
            <person name="Smart L.B."/>
            <person name="Muchero W."/>
        </authorList>
    </citation>
    <scope>NUCLEOTIDE SEQUENCE</scope>
    <source>
        <tissue evidence="2">Shoot tip</tissue>
    </source>
</reference>
<reference evidence="2" key="2">
    <citation type="journal article" date="2023" name="Int. J. Mol. Sci.">
        <title>De Novo Assembly and Annotation of 11 Diverse Shrub Willow (Salix) Genomes Reveals Novel Gene Organization in Sex-Linked Regions.</title>
        <authorList>
            <person name="Hyden B."/>
            <person name="Feng K."/>
            <person name="Yates T.B."/>
            <person name="Jawdy S."/>
            <person name="Cereghino C."/>
            <person name="Smart L.B."/>
            <person name="Muchero W."/>
        </authorList>
    </citation>
    <scope>NUCLEOTIDE SEQUENCE</scope>
    <source>
        <tissue evidence="2">Shoot tip</tissue>
    </source>
</reference>
<dbReference type="EMBL" id="JAPFFM010000020">
    <property type="protein sequence ID" value="KAJ6682136.1"/>
    <property type="molecule type" value="Genomic_DNA"/>
</dbReference>
<evidence type="ECO:0000313" key="2">
    <source>
        <dbReference type="EMBL" id="KAJ6682136.1"/>
    </source>
</evidence>
<feature type="compositionally biased region" description="Pro residues" evidence="1">
    <location>
        <begin position="91"/>
        <end position="104"/>
    </location>
</feature>
<evidence type="ECO:0000313" key="3">
    <source>
        <dbReference type="Proteomes" id="UP001151752"/>
    </source>
</evidence>
<feature type="compositionally biased region" description="Basic and acidic residues" evidence="1">
    <location>
        <begin position="195"/>
        <end position="209"/>
    </location>
</feature>
<protein>
    <submittedName>
        <fullName evidence="2">F18B13.13 PROTEIN</fullName>
    </submittedName>
</protein>
<dbReference type="PANTHER" id="PTHR31245">
    <property type="entry name" value="UBIQUITIN SYSTEM COMPONENT CUE PROTEIN"/>
    <property type="match status" value="1"/>
</dbReference>
<feature type="region of interest" description="Disordered" evidence="1">
    <location>
        <begin position="85"/>
        <end position="104"/>
    </location>
</feature>
<proteinExistence type="predicted"/>
<evidence type="ECO:0000256" key="1">
    <source>
        <dbReference type="SAM" id="MobiDB-lite"/>
    </source>
</evidence>
<organism evidence="2 3">
    <name type="scientific">Salix koriyanagi</name>
    <dbReference type="NCBI Taxonomy" id="2511006"/>
    <lineage>
        <taxon>Eukaryota</taxon>
        <taxon>Viridiplantae</taxon>
        <taxon>Streptophyta</taxon>
        <taxon>Embryophyta</taxon>
        <taxon>Tracheophyta</taxon>
        <taxon>Spermatophyta</taxon>
        <taxon>Magnoliopsida</taxon>
        <taxon>eudicotyledons</taxon>
        <taxon>Gunneridae</taxon>
        <taxon>Pentapetalae</taxon>
        <taxon>rosids</taxon>
        <taxon>fabids</taxon>
        <taxon>Malpighiales</taxon>
        <taxon>Salicaceae</taxon>
        <taxon>Saliceae</taxon>
        <taxon>Salix</taxon>
    </lineage>
</organism>
<accession>A0A9Q0P5R8</accession>
<dbReference type="PANTHER" id="PTHR31245:SF20">
    <property type="entry name" value="F18B13.13 PROTEIN"/>
    <property type="match status" value="1"/>
</dbReference>
<keyword evidence="3" id="KW-1185">Reference proteome</keyword>
<name>A0A9Q0P5R8_9ROSI</name>
<dbReference type="Proteomes" id="UP001151752">
    <property type="component" value="Chromosome 5"/>
</dbReference>
<comment type="caution">
    <text evidence="2">The sequence shown here is derived from an EMBL/GenBank/DDBJ whole genome shotgun (WGS) entry which is preliminary data.</text>
</comment>
<gene>
    <name evidence="2" type="ORF">OIU74_020392</name>
</gene>
<sequence>MTGRGNLRKNNNNGGYISFSPKESPLFKSLTCPLNQISLPSPPNTKLICDSLILRTMATAAVCGTKRSSFFEDEISSIPLLKRIRCTSPPGIQPPPPPPKENPAPINPVPASGEQWVDLLVKEMTSATSVDDAKSRAGRVLEMLQKVIGDQVTEEAAKSFETENYALKERAEALCEENGVLKRAVVIQHEMLKEGEEKERELKQYKGDGRTFSGEGSHA</sequence>
<dbReference type="AlphaFoldDB" id="A0A9Q0P5R8"/>
<feature type="region of interest" description="Disordered" evidence="1">
    <location>
        <begin position="195"/>
        <end position="219"/>
    </location>
</feature>